<dbReference type="OrthoDB" id="25148at2"/>
<dbReference type="RefSeq" id="WP_013704818.1">
    <property type="nucleotide sequence ID" value="NC_015387.1"/>
</dbReference>
<evidence type="ECO:0000313" key="3">
    <source>
        <dbReference type="Proteomes" id="UP000007030"/>
    </source>
</evidence>
<gene>
    <name evidence="2" type="ordered locus">Marky_2047</name>
</gene>
<reference evidence="2 3" key="1">
    <citation type="journal article" date="2012" name="Stand. Genomic Sci.">
        <title>Complete genome sequence of the aerobic, heterotroph Marinithermus hydrothermalis type strain (T1(T)) from a deep-sea hydrothermal vent chimney.</title>
        <authorList>
            <person name="Copeland A."/>
            <person name="Gu W."/>
            <person name="Yasawong M."/>
            <person name="Lapidus A."/>
            <person name="Lucas S."/>
            <person name="Deshpande S."/>
            <person name="Pagani I."/>
            <person name="Tapia R."/>
            <person name="Cheng J.F."/>
            <person name="Goodwin L.A."/>
            <person name="Pitluck S."/>
            <person name="Liolios K."/>
            <person name="Ivanova N."/>
            <person name="Mavromatis K."/>
            <person name="Mikhailova N."/>
            <person name="Pati A."/>
            <person name="Chen A."/>
            <person name="Palaniappan K."/>
            <person name="Land M."/>
            <person name="Pan C."/>
            <person name="Brambilla E.M."/>
            <person name="Rohde M."/>
            <person name="Tindall B.J."/>
            <person name="Sikorski J."/>
            <person name="Goker M."/>
            <person name="Detter J.C."/>
            <person name="Bristow J."/>
            <person name="Eisen J.A."/>
            <person name="Markowitz V."/>
            <person name="Hugenholtz P."/>
            <person name="Kyrpides N.C."/>
            <person name="Klenk H.P."/>
            <person name="Woyke T."/>
        </authorList>
    </citation>
    <scope>NUCLEOTIDE SEQUENCE [LARGE SCALE GENOMIC DNA]</scope>
    <source>
        <strain evidence="3">DSM 14884 / JCM 11576 / T1</strain>
    </source>
</reference>
<evidence type="ECO:0000256" key="1">
    <source>
        <dbReference type="SAM" id="SignalP"/>
    </source>
</evidence>
<proteinExistence type="predicted"/>
<keyword evidence="1" id="KW-0732">Signal</keyword>
<dbReference type="STRING" id="869210.Marky_2047"/>
<evidence type="ECO:0008006" key="4">
    <source>
        <dbReference type="Google" id="ProtNLM"/>
    </source>
</evidence>
<dbReference type="AlphaFoldDB" id="F2NN34"/>
<name>F2NN34_MARHT</name>
<dbReference type="Proteomes" id="UP000007030">
    <property type="component" value="Chromosome"/>
</dbReference>
<feature type="signal peptide" evidence="1">
    <location>
        <begin position="1"/>
        <end position="22"/>
    </location>
</feature>
<dbReference type="EMBL" id="CP002630">
    <property type="protein sequence ID" value="AEB12773.1"/>
    <property type="molecule type" value="Genomic_DNA"/>
</dbReference>
<protein>
    <recommendedName>
        <fullName evidence="4">Lipoprotein</fullName>
    </recommendedName>
</protein>
<sequence length="217" mass="24364">MKRALLALFVLLAACAPAPTTAPEATLRVEGPVGFYPARAGLEWVYLPQGDRLDDPPYRLQVLGPTAWNGVNAVQYRFSGRGQERLYYRQVSADGVRLLGFEEVISASRVTFDPPLLEYPPQALLEVGYRWGGRTRVRSVFVLPSGVEEQARFDLEYTFTVIGKGEVRVPAGVFEAYMIRFSGRSSDGETSEYEAWFVPHLGEVRTREGLLLVRRNF</sequence>
<accession>F2NN34</accession>
<dbReference type="PROSITE" id="PS51257">
    <property type="entry name" value="PROKAR_LIPOPROTEIN"/>
    <property type="match status" value="1"/>
</dbReference>
<dbReference type="HOGENOM" id="CLU_091633_0_0_0"/>
<organism evidence="2 3">
    <name type="scientific">Marinithermus hydrothermalis (strain DSM 14884 / JCM 11576 / T1)</name>
    <dbReference type="NCBI Taxonomy" id="869210"/>
    <lineage>
        <taxon>Bacteria</taxon>
        <taxon>Thermotogati</taxon>
        <taxon>Deinococcota</taxon>
        <taxon>Deinococci</taxon>
        <taxon>Thermales</taxon>
        <taxon>Thermaceae</taxon>
        <taxon>Marinithermus</taxon>
    </lineage>
</organism>
<evidence type="ECO:0000313" key="2">
    <source>
        <dbReference type="EMBL" id="AEB12773.1"/>
    </source>
</evidence>
<dbReference type="Gene3D" id="2.40.360.20">
    <property type="match status" value="1"/>
</dbReference>
<feature type="chain" id="PRO_5003283946" description="Lipoprotein" evidence="1">
    <location>
        <begin position="23"/>
        <end position="217"/>
    </location>
</feature>
<keyword evidence="3" id="KW-1185">Reference proteome</keyword>
<dbReference type="KEGG" id="mhd:Marky_2047"/>
<dbReference type="eggNOG" id="ENOG5030QYG">
    <property type="taxonomic scope" value="Bacteria"/>
</dbReference>